<dbReference type="Pfam" id="PF13855">
    <property type="entry name" value="LRR_8"/>
    <property type="match status" value="1"/>
</dbReference>
<dbReference type="InterPro" id="IPR032675">
    <property type="entry name" value="LRR_dom_sf"/>
</dbReference>
<dbReference type="InterPro" id="IPR001611">
    <property type="entry name" value="Leu-rich_rpt"/>
</dbReference>
<dbReference type="Gene3D" id="3.80.10.10">
    <property type="entry name" value="Ribonuclease Inhibitor"/>
    <property type="match status" value="2"/>
</dbReference>
<sequence length="342" mass="39975">MVKLTMDLIARGTSGYTKKKRDESMHQYLRRLTHLYLEDRNIDEVGEDLSLCRNLTVLYLYDNQLLKIPQLHQNQNLTMLYLQNNDIHRIENLAPLSRLNKLYLGGNCITVIEGLDKLGNLQELHLENQRLPPGEKLLFDPRTLRTITSTLQVLNISGNSMDSIRDIEQLRNLYQLNISDNLLNDMKELAHVIGGMMKLWRLDVFGNPLCHKAKYRDRVIVMAKHLEILDGKEITETSRRFLHNWHATRETQKKKREEQLRKGSANEFGDASLMRELPPVHSASKPHKVPGYMMPGMYNVLCAQYKAYHIHVHFILPCLLYMYMYIVCNIIVLWFLGYGTWL</sequence>
<dbReference type="AlphaFoldDB" id="A0AA88XT96"/>
<keyword evidence="5" id="KW-1185">Reference proteome</keyword>
<proteinExistence type="predicted"/>
<evidence type="ECO:0000256" key="3">
    <source>
        <dbReference type="SAM" id="Phobius"/>
    </source>
</evidence>
<evidence type="ECO:0000313" key="4">
    <source>
        <dbReference type="EMBL" id="KAK3091475.1"/>
    </source>
</evidence>
<protein>
    <recommendedName>
        <fullName evidence="6">Protein phosphatase 1 regulatory subunit 42</fullName>
    </recommendedName>
</protein>
<dbReference type="SMART" id="SM00365">
    <property type="entry name" value="LRR_SD22"/>
    <property type="match status" value="4"/>
</dbReference>
<dbReference type="PANTHER" id="PTHR46652">
    <property type="entry name" value="LEUCINE-RICH REPEAT AND IQ DOMAIN-CONTAINING PROTEIN 1-RELATED"/>
    <property type="match status" value="1"/>
</dbReference>
<gene>
    <name evidence="4" type="ORF">FSP39_020090</name>
</gene>
<accession>A0AA88XT96</accession>
<feature type="transmembrane region" description="Helical" evidence="3">
    <location>
        <begin position="314"/>
        <end position="336"/>
    </location>
</feature>
<dbReference type="SUPFAM" id="SSF52058">
    <property type="entry name" value="L domain-like"/>
    <property type="match status" value="1"/>
</dbReference>
<dbReference type="PANTHER" id="PTHR46652:SF3">
    <property type="entry name" value="LEUCINE-RICH REPEAT-CONTAINING PROTEIN 9"/>
    <property type="match status" value="1"/>
</dbReference>
<keyword evidence="3" id="KW-0812">Transmembrane</keyword>
<evidence type="ECO:0000256" key="2">
    <source>
        <dbReference type="ARBA" id="ARBA00022737"/>
    </source>
</evidence>
<evidence type="ECO:0000256" key="1">
    <source>
        <dbReference type="ARBA" id="ARBA00022614"/>
    </source>
</evidence>
<dbReference type="Proteomes" id="UP001186944">
    <property type="component" value="Unassembled WGS sequence"/>
</dbReference>
<evidence type="ECO:0008006" key="6">
    <source>
        <dbReference type="Google" id="ProtNLM"/>
    </source>
</evidence>
<dbReference type="PROSITE" id="PS51450">
    <property type="entry name" value="LRR"/>
    <property type="match status" value="4"/>
</dbReference>
<reference evidence="4" key="1">
    <citation type="submission" date="2019-08" db="EMBL/GenBank/DDBJ databases">
        <title>The improved chromosome-level genome for the pearl oyster Pinctada fucata martensii using PacBio sequencing and Hi-C.</title>
        <authorList>
            <person name="Zheng Z."/>
        </authorList>
    </citation>
    <scope>NUCLEOTIDE SEQUENCE</scope>
    <source>
        <strain evidence="4">ZZ-2019</strain>
        <tissue evidence="4">Adductor muscle</tissue>
    </source>
</reference>
<keyword evidence="2" id="KW-0677">Repeat</keyword>
<keyword evidence="3" id="KW-0472">Membrane</keyword>
<keyword evidence="1" id="KW-0433">Leucine-rich repeat</keyword>
<name>A0AA88XT96_PINIB</name>
<keyword evidence="3" id="KW-1133">Transmembrane helix</keyword>
<dbReference type="CDD" id="cd21340">
    <property type="entry name" value="PPP1R42"/>
    <property type="match status" value="1"/>
</dbReference>
<dbReference type="InterPro" id="IPR050836">
    <property type="entry name" value="SDS22/Internalin_LRR"/>
</dbReference>
<dbReference type="EMBL" id="VSWD01000010">
    <property type="protein sequence ID" value="KAK3091475.1"/>
    <property type="molecule type" value="Genomic_DNA"/>
</dbReference>
<comment type="caution">
    <text evidence="4">The sequence shown here is derived from an EMBL/GenBank/DDBJ whole genome shotgun (WGS) entry which is preliminary data.</text>
</comment>
<organism evidence="4 5">
    <name type="scientific">Pinctada imbricata</name>
    <name type="common">Atlantic pearl-oyster</name>
    <name type="synonym">Pinctada martensii</name>
    <dbReference type="NCBI Taxonomy" id="66713"/>
    <lineage>
        <taxon>Eukaryota</taxon>
        <taxon>Metazoa</taxon>
        <taxon>Spiralia</taxon>
        <taxon>Lophotrochozoa</taxon>
        <taxon>Mollusca</taxon>
        <taxon>Bivalvia</taxon>
        <taxon>Autobranchia</taxon>
        <taxon>Pteriomorphia</taxon>
        <taxon>Pterioida</taxon>
        <taxon>Pterioidea</taxon>
        <taxon>Pteriidae</taxon>
        <taxon>Pinctada</taxon>
    </lineage>
</organism>
<evidence type="ECO:0000313" key="5">
    <source>
        <dbReference type="Proteomes" id="UP001186944"/>
    </source>
</evidence>